<keyword evidence="5" id="KW-0067">ATP-binding</keyword>
<name>A0ABR2GQX9_9EUKA</name>
<dbReference type="PROSITE" id="PS00108">
    <property type="entry name" value="PROTEIN_KINASE_ST"/>
    <property type="match status" value="1"/>
</dbReference>
<dbReference type="PROSITE" id="PS50011">
    <property type="entry name" value="PROTEIN_KINASE_DOM"/>
    <property type="match status" value="1"/>
</dbReference>
<feature type="domain" description="Protein kinase" evidence="7">
    <location>
        <begin position="70"/>
        <end position="333"/>
    </location>
</feature>
<feature type="coiled-coil region" evidence="6">
    <location>
        <begin position="13"/>
        <end position="50"/>
    </location>
</feature>
<protein>
    <recommendedName>
        <fullName evidence="7">Protein kinase domain-containing protein</fullName>
    </recommendedName>
</protein>
<evidence type="ECO:0000313" key="9">
    <source>
        <dbReference type="Proteomes" id="UP001470230"/>
    </source>
</evidence>
<keyword evidence="2" id="KW-0808">Transferase</keyword>
<dbReference type="SMART" id="SM00220">
    <property type="entry name" value="S_TKc"/>
    <property type="match status" value="1"/>
</dbReference>
<gene>
    <name evidence="8" type="ORF">M9Y10_039625</name>
</gene>
<evidence type="ECO:0000256" key="4">
    <source>
        <dbReference type="ARBA" id="ARBA00022777"/>
    </source>
</evidence>
<dbReference type="Proteomes" id="UP001470230">
    <property type="component" value="Unassembled WGS sequence"/>
</dbReference>
<dbReference type="InterPro" id="IPR050205">
    <property type="entry name" value="CDPK_Ser/Thr_kinases"/>
</dbReference>
<dbReference type="InterPro" id="IPR011009">
    <property type="entry name" value="Kinase-like_dom_sf"/>
</dbReference>
<organism evidence="8 9">
    <name type="scientific">Tritrichomonas musculus</name>
    <dbReference type="NCBI Taxonomy" id="1915356"/>
    <lineage>
        <taxon>Eukaryota</taxon>
        <taxon>Metamonada</taxon>
        <taxon>Parabasalia</taxon>
        <taxon>Tritrichomonadida</taxon>
        <taxon>Tritrichomonadidae</taxon>
        <taxon>Tritrichomonas</taxon>
    </lineage>
</organism>
<evidence type="ECO:0000256" key="1">
    <source>
        <dbReference type="ARBA" id="ARBA00022527"/>
    </source>
</evidence>
<dbReference type="Gene3D" id="1.10.510.10">
    <property type="entry name" value="Transferase(Phosphotransferase) domain 1"/>
    <property type="match status" value="1"/>
</dbReference>
<comment type="caution">
    <text evidence="8">The sequence shown here is derived from an EMBL/GenBank/DDBJ whole genome shotgun (WGS) entry which is preliminary data.</text>
</comment>
<dbReference type="InterPro" id="IPR000719">
    <property type="entry name" value="Prot_kinase_dom"/>
</dbReference>
<dbReference type="SUPFAM" id="SSF56112">
    <property type="entry name" value="Protein kinase-like (PK-like)"/>
    <property type="match status" value="1"/>
</dbReference>
<keyword evidence="3" id="KW-0547">Nucleotide-binding</keyword>
<dbReference type="PANTHER" id="PTHR24349">
    <property type="entry name" value="SERINE/THREONINE-PROTEIN KINASE"/>
    <property type="match status" value="1"/>
</dbReference>
<keyword evidence="4" id="KW-0418">Kinase</keyword>
<dbReference type="EMBL" id="JAPFFF010000066">
    <property type="protein sequence ID" value="KAK8836291.1"/>
    <property type="molecule type" value="Genomic_DNA"/>
</dbReference>
<evidence type="ECO:0000313" key="8">
    <source>
        <dbReference type="EMBL" id="KAK8836291.1"/>
    </source>
</evidence>
<evidence type="ECO:0000259" key="7">
    <source>
        <dbReference type="PROSITE" id="PS50011"/>
    </source>
</evidence>
<proteinExistence type="predicted"/>
<sequence length="366" mass="43168">MGILCSKIFQSKEESEEEMGKKSEEEYMQIEEEEEEYIQIEEEEMEDQNILIEREIIELDILCKNKKIPYNFMNRIMANSLNPIYIACKSGDGQSKKAPLFAIKVLPYNTTKDIESVKALLEILSIFDGDPNFIQLESSFTMPYFGQESFFFVMKYYQYSDLFDYGYRDNKLKELEISYIMLQILNILQALKIKKIVHNDIKLENFLIDSILPVKIHLTDFDFAEKIVDYSTQKVGTPCYMAPEVFFESQHDYAADIWALGICAFVLFCHRFPFKFDENNLNNVDMIQKCLLNNELERPDEIPGAAWKIIYEMLQKDPSDRITVEEALEFDWFKENDYMQLADKKFVSVCKSSIDYAFKHMNNDFY</sequence>
<keyword evidence="1" id="KW-0723">Serine/threonine-protein kinase</keyword>
<evidence type="ECO:0000256" key="5">
    <source>
        <dbReference type="ARBA" id="ARBA00022840"/>
    </source>
</evidence>
<keyword evidence="9" id="KW-1185">Reference proteome</keyword>
<evidence type="ECO:0000256" key="3">
    <source>
        <dbReference type="ARBA" id="ARBA00022741"/>
    </source>
</evidence>
<keyword evidence="6" id="KW-0175">Coiled coil</keyword>
<reference evidence="8 9" key="1">
    <citation type="submission" date="2024-04" db="EMBL/GenBank/DDBJ databases">
        <title>Tritrichomonas musculus Genome.</title>
        <authorList>
            <person name="Alves-Ferreira E."/>
            <person name="Grigg M."/>
            <person name="Lorenzi H."/>
            <person name="Galac M."/>
        </authorList>
    </citation>
    <scope>NUCLEOTIDE SEQUENCE [LARGE SCALE GENOMIC DNA]</scope>
    <source>
        <strain evidence="8 9">EAF2021</strain>
    </source>
</reference>
<accession>A0ABR2GQX9</accession>
<dbReference type="InterPro" id="IPR008271">
    <property type="entry name" value="Ser/Thr_kinase_AS"/>
</dbReference>
<dbReference type="Pfam" id="PF00069">
    <property type="entry name" value="Pkinase"/>
    <property type="match status" value="1"/>
</dbReference>
<evidence type="ECO:0000256" key="2">
    <source>
        <dbReference type="ARBA" id="ARBA00022679"/>
    </source>
</evidence>
<evidence type="ECO:0000256" key="6">
    <source>
        <dbReference type="SAM" id="Coils"/>
    </source>
</evidence>